<dbReference type="Pfam" id="PF10438">
    <property type="entry name" value="Cyc-maltodext_C"/>
    <property type="match status" value="1"/>
</dbReference>
<keyword evidence="1" id="KW-0378">Hydrolase</keyword>
<dbReference type="Gene3D" id="2.60.40.10">
    <property type="entry name" value="Immunoglobulins"/>
    <property type="match status" value="1"/>
</dbReference>
<dbReference type="Gene3D" id="2.60.40.1180">
    <property type="entry name" value="Golgi alpha-mannosidase II"/>
    <property type="match status" value="1"/>
</dbReference>
<evidence type="ECO:0000256" key="1">
    <source>
        <dbReference type="ARBA" id="ARBA00022801"/>
    </source>
</evidence>
<dbReference type="SUPFAM" id="SSF81296">
    <property type="entry name" value="E set domains"/>
    <property type="match status" value="1"/>
</dbReference>
<feature type="domain" description="Glycosyl hydrolase family 13 catalytic" evidence="4">
    <location>
        <begin position="119"/>
        <end position="514"/>
    </location>
</feature>
<dbReference type="Proteomes" id="UP001470230">
    <property type="component" value="Unassembled WGS sequence"/>
</dbReference>
<dbReference type="PANTHER" id="PTHR10357:SF210">
    <property type="entry name" value="MALTODEXTRIN GLUCOSIDASE"/>
    <property type="match status" value="1"/>
</dbReference>
<keyword evidence="3" id="KW-0472">Membrane</keyword>
<dbReference type="InterPro" id="IPR014756">
    <property type="entry name" value="Ig_E-set"/>
</dbReference>
<evidence type="ECO:0000256" key="3">
    <source>
        <dbReference type="SAM" id="Phobius"/>
    </source>
</evidence>
<dbReference type="Pfam" id="PF09087">
    <property type="entry name" value="Cyc-maltodext_N"/>
    <property type="match status" value="1"/>
</dbReference>
<dbReference type="Gene3D" id="3.20.20.80">
    <property type="entry name" value="Glycosidases"/>
    <property type="match status" value="1"/>
</dbReference>
<keyword evidence="2" id="KW-0326">Glycosidase</keyword>
<evidence type="ECO:0000313" key="6">
    <source>
        <dbReference type="EMBL" id="KAK8840948.1"/>
    </source>
</evidence>
<dbReference type="EMBL" id="JAPFFF010000043">
    <property type="protein sequence ID" value="KAK8840948.1"/>
    <property type="molecule type" value="Genomic_DNA"/>
</dbReference>
<dbReference type="SUPFAM" id="SSF51011">
    <property type="entry name" value="Glycosyl hydrolase domain"/>
    <property type="match status" value="1"/>
</dbReference>
<dbReference type="PANTHER" id="PTHR10357">
    <property type="entry name" value="ALPHA-AMYLASE FAMILY MEMBER"/>
    <property type="match status" value="1"/>
</dbReference>
<keyword evidence="3" id="KW-0812">Transmembrane</keyword>
<dbReference type="SUPFAM" id="SSF51445">
    <property type="entry name" value="(Trans)glycosidases"/>
    <property type="match status" value="1"/>
</dbReference>
<gene>
    <name evidence="5" type="ORF">M9Y10_025839</name>
    <name evidence="6" type="ORF">M9Y10_027780</name>
</gene>
<feature type="transmembrane region" description="Helical" evidence="3">
    <location>
        <begin position="623"/>
        <end position="647"/>
    </location>
</feature>
<dbReference type="Pfam" id="PF00128">
    <property type="entry name" value="Alpha-amylase"/>
    <property type="match status" value="1"/>
</dbReference>
<dbReference type="EMBL" id="JAPFFF010000325">
    <property type="protein sequence ID" value="KAK8834747.1"/>
    <property type="molecule type" value="Genomic_DNA"/>
</dbReference>
<organism evidence="6 7">
    <name type="scientific">Tritrichomonas musculus</name>
    <dbReference type="NCBI Taxonomy" id="1915356"/>
    <lineage>
        <taxon>Eukaryota</taxon>
        <taxon>Metamonada</taxon>
        <taxon>Parabasalia</taxon>
        <taxon>Tritrichomonadida</taxon>
        <taxon>Tritrichomonadidae</taxon>
        <taxon>Tritrichomonas</taxon>
    </lineage>
</organism>
<dbReference type="InterPro" id="IPR013780">
    <property type="entry name" value="Glyco_hydro_b"/>
</dbReference>
<dbReference type="InterPro" id="IPR017853">
    <property type="entry name" value="GH"/>
</dbReference>
<accession>A0ABR2H524</accession>
<evidence type="ECO:0000256" key="2">
    <source>
        <dbReference type="ARBA" id="ARBA00023295"/>
    </source>
</evidence>
<evidence type="ECO:0000313" key="7">
    <source>
        <dbReference type="Proteomes" id="UP001470230"/>
    </source>
</evidence>
<dbReference type="InterPro" id="IPR019492">
    <property type="entry name" value="Cyclo-malto-dextrinase_C"/>
</dbReference>
<dbReference type="InterPro" id="IPR006047">
    <property type="entry name" value="GH13_cat_dom"/>
</dbReference>
<reference evidence="6 7" key="1">
    <citation type="submission" date="2024-04" db="EMBL/GenBank/DDBJ databases">
        <title>Tritrichomonas musculus Genome.</title>
        <authorList>
            <person name="Alves-Ferreira E."/>
            <person name="Grigg M."/>
            <person name="Lorenzi H."/>
            <person name="Galac M."/>
        </authorList>
    </citation>
    <scope>NUCLEOTIDE SEQUENCE [LARGE SCALE GENOMIC DNA]</scope>
    <source>
        <strain evidence="6 7">EAF2021</strain>
    </source>
</reference>
<evidence type="ECO:0000313" key="5">
    <source>
        <dbReference type="EMBL" id="KAK8834747.1"/>
    </source>
</evidence>
<proteinExistence type="predicted"/>
<dbReference type="InterPro" id="IPR013783">
    <property type="entry name" value="Ig-like_fold"/>
</dbReference>
<keyword evidence="3" id="KW-1133">Transmembrane helix</keyword>
<comment type="caution">
    <text evidence="6">The sequence shown here is derived from an EMBL/GenBank/DDBJ whole genome shotgun (WGS) entry which is preliminary data.</text>
</comment>
<protein>
    <recommendedName>
        <fullName evidence="4">Glycosyl hydrolase family 13 catalytic domain-containing protein</fullName>
    </recommendedName>
</protein>
<dbReference type="CDD" id="cd11340">
    <property type="entry name" value="AmyAc_bac_CMD_like_3"/>
    <property type="match status" value="1"/>
</dbReference>
<dbReference type="InterPro" id="IPR015171">
    <property type="entry name" value="Cyc-maltodext_N"/>
</dbReference>
<dbReference type="SMART" id="SM00642">
    <property type="entry name" value="Aamy"/>
    <property type="match status" value="1"/>
</dbReference>
<sequence length="670" mass="78084">MIFVFFFSFLRDKHLSQENIKFDPPLWFSGLKKSEFLLTINGTNIGYFDVSISSIPIINSTKLDSPNYLFVYLNMNSVKPGTYNINLINGQEKYVIPYEIRSLRDPRPRTFDSTDVIYLIMPDRFSDGNTSNDNIPMKYPYKVDREDPDARHGGDLLGIENHLDYLEELGVTSLWLTPILENDVASLSYHGYAATDMYKVDSRLGTNEDYQKLVEKCHSHHIKMIQDFVFNHVSSEHPWMLDPPTKDFFNYYDKYIQTQNDLTTAFSPYASDYDKEILTKGWFVESMPDLNQRNLYLARYLIQTSIFWIEYADIDGIRMDTYPYAFPEFMANWAKEVLDQYPDFNIVGETFRTNSAAVSFWQMGSKYNLNKTYLKTVMDFHLMDICHDTFFNSEKMYNLHDHMSYDFLYSNVSNLMRFFENHDTDRFFLEQPSDLKAYKQAMAFLLTIPGIPQIYYATEVLMTGKKGISDGYLRKDFPGGWPNDTVNYFTEEGRKDDPLRSEAFDYLKTLLNYRKGNEVISKGSMKHFYPMTGVYAYQRKYKDQAILVFLNGNDNDHIVELEQYQEVLQNGIKFKNILTNEIMYLNKSFTLKPREALILELQINSGPIPPSPIGPENATLKKLIISVCCCCGGIFVFVIIALAYIYAAKYSKKTKQLNEDPLISLRQQNK</sequence>
<evidence type="ECO:0000259" key="4">
    <source>
        <dbReference type="SMART" id="SM00642"/>
    </source>
</evidence>
<name>A0ABR2H524_9EUKA</name>
<keyword evidence="7" id="KW-1185">Reference proteome</keyword>